<evidence type="ECO:0000259" key="2">
    <source>
        <dbReference type="SMART" id="SM00318"/>
    </source>
</evidence>
<dbReference type="InterPro" id="IPR035437">
    <property type="entry name" value="SNase_OB-fold_sf"/>
</dbReference>
<evidence type="ECO:0000256" key="1">
    <source>
        <dbReference type="SAM" id="SignalP"/>
    </source>
</evidence>
<dbReference type="Proteomes" id="UP001056291">
    <property type="component" value="Chromosome"/>
</dbReference>
<accession>A0ABY4W1J3</accession>
<reference evidence="3" key="1">
    <citation type="submission" date="2022-06" db="EMBL/GenBank/DDBJ databases">
        <title>Sneathiella actinostolidae sp. nov., isolated from a sea anemonein the Western Pacific Ocean.</title>
        <authorList>
            <person name="Wei M.J."/>
        </authorList>
    </citation>
    <scope>NUCLEOTIDE SEQUENCE</scope>
    <source>
        <strain evidence="3">PHK-P5</strain>
    </source>
</reference>
<dbReference type="SMART" id="SM00318">
    <property type="entry name" value="SNc"/>
    <property type="match status" value="1"/>
</dbReference>
<evidence type="ECO:0000313" key="4">
    <source>
        <dbReference type="Proteomes" id="UP001056291"/>
    </source>
</evidence>
<keyword evidence="4" id="KW-1185">Reference proteome</keyword>
<dbReference type="Gene3D" id="2.40.50.90">
    <property type="match status" value="1"/>
</dbReference>
<keyword evidence="1" id="KW-0732">Signal</keyword>
<dbReference type="RefSeq" id="WP_251933601.1">
    <property type="nucleotide sequence ID" value="NZ_CP098747.1"/>
</dbReference>
<feature type="signal peptide" evidence="1">
    <location>
        <begin position="1"/>
        <end position="22"/>
    </location>
</feature>
<evidence type="ECO:0000313" key="3">
    <source>
        <dbReference type="EMBL" id="USG60721.1"/>
    </source>
</evidence>
<dbReference type="Pfam" id="PF00565">
    <property type="entry name" value="SNase"/>
    <property type="match status" value="1"/>
</dbReference>
<sequence length="258" mass="28813">MNKYGLVAVSSLTVWLATSVAANEVMTFRISSIIDGRLITEDGKAISLYGLQFPDPSENPAGAKQAADQLISRVLTKQVTLDLSLFEQTGSSVNRYGDYHGQVLDISGNWIQQDLIEKGFAWWSGAAKYPRQLRLSLIAAERSAEKASFGVWQTFKTINANMLTVVPKYADFVIAEGRVHSVYSSAKMTYINFGENWKSDFTAAISSINKRNFESQGWKLSALVHKLVRIRGSVRWYNGPFMELSFPEQLEIRSPPSN</sequence>
<organism evidence="3 4">
    <name type="scientific">Sneathiella marina</name>
    <dbReference type="NCBI Taxonomy" id="2950108"/>
    <lineage>
        <taxon>Bacteria</taxon>
        <taxon>Pseudomonadati</taxon>
        <taxon>Pseudomonadota</taxon>
        <taxon>Alphaproteobacteria</taxon>
        <taxon>Sneathiellales</taxon>
        <taxon>Sneathiellaceae</taxon>
        <taxon>Sneathiella</taxon>
    </lineage>
</organism>
<feature type="domain" description="TNase-like" evidence="2">
    <location>
        <begin position="24"/>
        <end position="154"/>
    </location>
</feature>
<dbReference type="EMBL" id="CP098747">
    <property type="protein sequence ID" value="USG60721.1"/>
    <property type="molecule type" value="Genomic_DNA"/>
</dbReference>
<protein>
    <submittedName>
        <fullName evidence="3">Thermonuclease family protein</fullName>
    </submittedName>
</protein>
<gene>
    <name evidence="3" type="ORF">NBZ79_16290</name>
</gene>
<dbReference type="InterPro" id="IPR016071">
    <property type="entry name" value="Staphylococal_nuclease_OB-fold"/>
</dbReference>
<proteinExistence type="predicted"/>
<dbReference type="SUPFAM" id="SSF50199">
    <property type="entry name" value="Staphylococcal nuclease"/>
    <property type="match status" value="1"/>
</dbReference>
<name>A0ABY4W1J3_9PROT</name>
<feature type="chain" id="PRO_5045582729" evidence="1">
    <location>
        <begin position="23"/>
        <end position="258"/>
    </location>
</feature>